<dbReference type="AlphaFoldDB" id="A0A2M3ZBD1"/>
<sequence length="228" mass="26410">MTLDAEDKLLETVLQEYKILTEYERLQSEDLGGVYVTPSYDNPFLWFGVIFVRDGVYKDGVFRFTVSLPNRFPNDSAVPVVTFQSEVFHPLISPTDGVLNLADTFPRWRTGENYVWQVLKYVQFVFQSVEEHTINAECVANNEAHELMHENRPEFVRRVEQCVEDSQSKLYDVPPVPDRNYICFDRFNPDVHGPVLEQMKQNKVPEVTTPPSSGLSWVRKGLYQPLTK</sequence>
<dbReference type="CDD" id="cd23814">
    <property type="entry name" value="UEV_AKTIP"/>
    <property type="match status" value="1"/>
</dbReference>
<dbReference type="PROSITE" id="PS50127">
    <property type="entry name" value="UBC_2"/>
    <property type="match status" value="1"/>
</dbReference>
<protein>
    <submittedName>
        <fullName evidence="2">Putative ubiquitin conjugating enzyme</fullName>
    </submittedName>
</protein>
<dbReference type="Pfam" id="PF00179">
    <property type="entry name" value="UQ_con"/>
    <property type="match status" value="1"/>
</dbReference>
<dbReference type="PANTHER" id="PTHR24067">
    <property type="entry name" value="UBIQUITIN-CONJUGATING ENZYME E2"/>
    <property type="match status" value="1"/>
</dbReference>
<accession>A0A2M3ZBD1</accession>
<dbReference type="InterPro" id="IPR000608">
    <property type="entry name" value="UBC"/>
</dbReference>
<evidence type="ECO:0000259" key="1">
    <source>
        <dbReference type="PROSITE" id="PS50127"/>
    </source>
</evidence>
<dbReference type="SUPFAM" id="SSF54495">
    <property type="entry name" value="UBC-like"/>
    <property type="match status" value="1"/>
</dbReference>
<dbReference type="Gene3D" id="3.10.110.10">
    <property type="entry name" value="Ubiquitin Conjugating Enzyme"/>
    <property type="match status" value="1"/>
</dbReference>
<feature type="domain" description="UBC core" evidence="1">
    <location>
        <begin position="14"/>
        <end position="168"/>
    </location>
</feature>
<evidence type="ECO:0000313" key="2">
    <source>
        <dbReference type="EMBL" id="MBW25758.1"/>
    </source>
</evidence>
<dbReference type="EMBL" id="GGFM01005007">
    <property type="protein sequence ID" value="MBW25758.1"/>
    <property type="molecule type" value="Transcribed_RNA"/>
</dbReference>
<name>A0A2M3ZBD1_9DIPT</name>
<dbReference type="InterPro" id="IPR016135">
    <property type="entry name" value="UBQ-conjugating_enzyme/RWD"/>
</dbReference>
<dbReference type="InterPro" id="IPR050113">
    <property type="entry name" value="Ub_conjugating_enzyme"/>
</dbReference>
<proteinExistence type="predicted"/>
<organism evidence="2">
    <name type="scientific">Anopheles braziliensis</name>
    <dbReference type="NCBI Taxonomy" id="58242"/>
    <lineage>
        <taxon>Eukaryota</taxon>
        <taxon>Metazoa</taxon>
        <taxon>Ecdysozoa</taxon>
        <taxon>Arthropoda</taxon>
        <taxon>Hexapoda</taxon>
        <taxon>Insecta</taxon>
        <taxon>Pterygota</taxon>
        <taxon>Neoptera</taxon>
        <taxon>Endopterygota</taxon>
        <taxon>Diptera</taxon>
        <taxon>Nematocera</taxon>
        <taxon>Culicoidea</taxon>
        <taxon>Culicidae</taxon>
        <taxon>Anophelinae</taxon>
        <taxon>Anopheles</taxon>
    </lineage>
</organism>
<reference evidence="2" key="1">
    <citation type="submission" date="2018-01" db="EMBL/GenBank/DDBJ databases">
        <title>An insight into the sialome of Amazonian anophelines.</title>
        <authorList>
            <person name="Ribeiro J.M."/>
            <person name="Scarpassa V."/>
            <person name="Calvo E."/>
        </authorList>
    </citation>
    <scope>NUCLEOTIDE SEQUENCE</scope>
    <source>
        <tissue evidence="2">Salivary glands</tissue>
    </source>
</reference>
<dbReference type="SMART" id="SM00212">
    <property type="entry name" value="UBCc"/>
    <property type="match status" value="1"/>
</dbReference>